<gene>
    <name evidence="2" type="ORF">E4U13_005795</name>
</gene>
<sequence length="205" mass="22804">MTPASEADGLRAVRGRSLAGRGVWLCGGSHHHTSPTCAPHSHNHLNPDHHQTTRPSPKPRRIVHTSLRPTTALRPRKAVLLINCERRHFRICFLRHVLLPWPTPTRIEHLAIVVTLQLPPLSGKPLFALASAHKHRPWRKRGTAGPVLPIYDRDPKRSAATVAQLSADGFLPTAIFRKTQRPYGRGSDSRPTAIQPTTEDLSRAL</sequence>
<evidence type="ECO:0000256" key="1">
    <source>
        <dbReference type="SAM" id="MobiDB-lite"/>
    </source>
</evidence>
<evidence type="ECO:0000313" key="2">
    <source>
        <dbReference type="EMBL" id="KAG6109533.1"/>
    </source>
</evidence>
<proteinExistence type="predicted"/>
<organism evidence="2 3">
    <name type="scientific">Claviceps humidiphila</name>
    <dbReference type="NCBI Taxonomy" id="1294629"/>
    <lineage>
        <taxon>Eukaryota</taxon>
        <taxon>Fungi</taxon>
        <taxon>Dikarya</taxon>
        <taxon>Ascomycota</taxon>
        <taxon>Pezizomycotina</taxon>
        <taxon>Sordariomycetes</taxon>
        <taxon>Hypocreomycetidae</taxon>
        <taxon>Hypocreales</taxon>
        <taxon>Clavicipitaceae</taxon>
        <taxon>Claviceps</taxon>
    </lineage>
</organism>
<feature type="compositionally biased region" description="Polar residues" evidence="1">
    <location>
        <begin position="189"/>
        <end position="199"/>
    </location>
</feature>
<accession>A0A9P7TSL5</accession>
<feature type="region of interest" description="Disordered" evidence="1">
    <location>
        <begin position="181"/>
        <end position="205"/>
    </location>
</feature>
<comment type="caution">
    <text evidence="2">The sequence shown here is derived from an EMBL/GenBank/DDBJ whole genome shotgun (WGS) entry which is preliminary data.</text>
</comment>
<name>A0A9P7TSL5_9HYPO</name>
<reference evidence="2 3" key="1">
    <citation type="journal article" date="2020" name="bioRxiv">
        <title>Whole genome comparisons of ergot fungi reveals the divergence and evolution of species within the genus Claviceps are the result of varying mechanisms driving genome evolution and host range expansion.</title>
        <authorList>
            <person name="Wyka S.A."/>
            <person name="Mondo S.J."/>
            <person name="Liu M."/>
            <person name="Dettman J."/>
            <person name="Nalam V."/>
            <person name="Broders K.D."/>
        </authorList>
    </citation>
    <scope>NUCLEOTIDE SEQUENCE [LARGE SCALE GENOMIC DNA]</scope>
    <source>
        <strain evidence="2 3">LM576</strain>
    </source>
</reference>
<protein>
    <submittedName>
        <fullName evidence="2">Uncharacterized protein</fullName>
    </submittedName>
</protein>
<dbReference type="AlphaFoldDB" id="A0A9P7TSL5"/>
<keyword evidence="3" id="KW-1185">Reference proteome</keyword>
<evidence type="ECO:0000313" key="3">
    <source>
        <dbReference type="Proteomes" id="UP000732380"/>
    </source>
</evidence>
<feature type="region of interest" description="Disordered" evidence="1">
    <location>
        <begin position="35"/>
        <end position="61"/>
    </location>
</feature>
<dbReference type="EMBL" id="SRQM01000482">
    <property type="protein sequence ID" value="KAG6109533.1"/>
    <property type="molecule type" value="Genomic_DNA"/>
</dbReference>
<dbReference type="Proteomes" id="UP000732380">
    <property type="component" value="Unassembled WGS sequence"/>
</dbReference>